<accession>A0ABY5GS70</accession>
<dbReference type="InterPro" id="IPR007420">
    <property type="entry name" value="DUF465"/>
</dbReference>
<organism evidence="1 2">
    <name type="scientific">Amphritea atlantica</name>
    <dbReference type="NCBI Taxonomy" id="355243"/>
    <lineage>
        <taxon>Bacteria</taxon>
        <taxon>Pseudomonadati</taxon>
        <taxon>Pseudomonadota</taxon>
        <taxon>Gammaproteobacteria</taxon>
        <taxon>Oceanospirillales</taxon>
        <taxon>Oceanospirillaceae</taxon>
        <taxon>Amphritea</taxon>
    </lineage>
</organism>
<dbReference type="Pfam" id="PF04325">
    <property type="entry name" value="DUF465"/>
    <property type="match status" value="1"/>
</dbReference>
<dbReference type="Proteomes" id="UP001059950">
    <property type="component" value="Chromosome"/>
</dbReference>
<evidence type="ECO:0000313" key="2">
    <source>
        <dbReference type="Proteomes" id="UP001059950"/>
    </source>
</evidence>
<gene>
    <name evidence="1" type="ORF">KDX31_14865</name>
</gene>
<protein>
    <submittedName>
        <fullName evidence="1">YdcH family protein</fullName>
    </submittedName>
</protein>
<dbReference type="Gene3D" id="6.10.280.50">
    <property type="match status" value="1"/>
</dbReference>
<keyword evidence="2" id="KW-1185">Reference proteome</keyword>
<dbReference type="InterPro" id="IPR038444">
    <property type="entry name" value="DUF465_sf"/>
</dbReference>
<evidence type="ECO:0000313" key="1">
    <source>
        <dbReference type="EMBL" id="UTW02619.1"/>
    </source>
</evidence>
<name>A0ABY5GS70_9GAMM</name>
<reference evidence="1" key="1">
    <citation type="submission" date="2021-04" db="EMBL/GenBank/DDBJ databases">
        <title>Oceanospirillales bacteria with DddD are important DMSP degraders in coastal seawater.</title>
        <authorList>
            <person name="Liu J."/>
        </authorList>
    </citation>
    <scope>NUCLEOTIDE SEQUENCE</scope>
    <source>
        <strain evidence="1">GY6</strain>
    </source>
</reference>
<dbReference type="EMBL" id="CP073344">
    <property type="protein sequence ID" value="UTW02619.1"/>
    <property type="molecule type" value="Genomic_DNA"/>
</dbReference>
<proteinExistence type="predicted"/>
<sequence length="86" mass="10191">MLGEEHSLAHDFPDYEGLIAELIQSDERFAKDNHYYQSLDKQIRVLEMNNSPIDDLSMHKLKQERAELKDSLYQRLLLREQDRTTG</sequence>